<organism evidence="2 3">
    <name type="scientific">Derxia gummosa DSM 723</name>
    <dbReference type="NCBI Taxonomy" id="1121388"/>
    <lineage>
        <taxon>Bacteria</taxon>
        <taxon>Pseudomonadati</taxon>
        <taxon>Pseudomonadota</taxon>
        <taxon>Betaproteobacteria</taxon>
        <taxon>Burkholderiales</taxon>
        <taxon>Alcaligenaceae</taxon>
        <taxon>Derxia</taxon>
    </lineage>
</organism>
<feature type="transmembrane region" description="Helical" evidence="1">
    <location>
        <begin position="386"/>
        <end position="410"/>
    </location>
</feature>
<reference evidence="3" key="1">
    <citation type="submission" date="2025-08" db="UniProtKB">
        <authorList>
            <consortium name="RefSeq"/>
        </authorList>
    </citation>
    <scope>IDENTIFICATION</scope>
</reference>
<dbReference type="PANTHER" id="PTHR38442:SF1">
    <property type="entry name" value="INNER MEMBRANE PROTEIN"/>
    <property type="match status" value="1"/>
</dbReference>
<accession>A0A9U5CCU9</accession>
<evidence type="ECO:0000256" key="1">
    <source>
        <dbReference type="SAM" id="Phobius"/>
    </source>
</evidence>
<protein>
    <submittedName>
        <fullName evidence="3">DUF445 domain-containing protein</fullName>
    </submittedName>
</protein>
<evidence type="ECO:0000313" key="2">
    <source>
        <dbReference type="Proteomes" id="UP000675920"/>
    </source>
</evidence>
<dbReference type="InterPro" id="IPR007383">
    <property type="entry name" value="DUF445"/>
</dbReference>
<dbReference type="Proteomes" id="UP000675920">
    <property type="component" value="Unplaced"/>
</dbReference>
<name>A0A9U5CCU9_9BURK</name>
<dbReference type="PANTHER" id="PTHR38442">
    <property type="entry name" value="INNER MEMBRANE PROTEIN-RELATED"/>
    <property type="match status" value="1"/>
</dbReference>
<proteinExistence type="predicted"/>
<sequence>MRLPIQHLALGLLAAAALLYVIAAALHNTHPAWDYVAAFAEAAMVGAMADWFAVVALFRHPLGLPIPHTAIVPANKARIGENLADFICAHFLSDAQVLAKLREFDAGARLAGWLAQPANAQAVGRHLVALGRYGLAAFDDDRLRRWLRVTIVRKLETVDFAELAGRLLDVLTADRRHQAMLDEVLMQIALLLDDEAVQQRIAGAIGEELGYLRYLGLKNVAGNFAANKLVSGVGRLLGEMAADPQHELRLKFDDFVAQFIDKLKHDPAFRLRGEQIRDQALRHPALSDWLRELWRDLLGWLRADLAREDSAIGARISAMALTLGRQLADDRAMQDWINEQVLAAAPPLVARYREDIRRYIVARVMAWETEAMTAELERNLGRDLQWVRINGTVVGGLIGLLIFAVTRAVAG</sequence>
<feature type="transmembrane region" description="Helical" evidence="1">
    <location>
        <begin position="33"/>
        <end position="58"/>
    </location>
</feature>
<keyword evidence="1" id="KW-0472">Membrane</keyword>
<keyword evidence="1" id="KW-1133">Transmembrane helix</keyword>
<dbReference type="GO" id="GO:0005886">
    <property type="term" value="C:plasma membrane"/>
    <property type="evidence" value="ECO:0007669"/>
    <property type="project" value="TreeGrafter"/>
</dbReference>
<evidence type="ECO:0000313" key="3">
    <source>
        <dbReference type="RefSeq" id="WP_028311988.1"/>
    </source>
</evidence>
<keyword evidence="1" id="KW-0812">Transmembrane</keyword>
<dbReference type="AlphaFoldDB" id="A0A9U5CCU9"/>
<keyword evidence="2" id="KW-1185">Reference proteome</keyword>
<dbReference type="Pfam" id="PF04286">
    <property type="entry name" value="DUF445"/>
    <property type="match status" value="1"/>
</dbReference>
<dbReference type="RefSeq" id="WP_028311988.1">
    <property type="nucleotide sequence ID" value="NZ_AXWS01000014.1"/>
</dbReference>